<dbReference type="AlphaFoldDB" id="A0A6I1ESH8"/>
<dbReference type="EMBL" id="WEHX01000155">
    <property type="protein sequence ID" value="KAB7651920.1"/>
    <property type="molecule type" value="Genomic_DNA"/>
</dbReference>
<dbReference type="PANTHER" id="PTHR43278:SF2">
    <property type="entry name" value="IRON-SULFUR FLAVOPROTEIN"/>
    <property type="match status" value="1"/>
</dbReference>
<evidence type="ECO:0000256" key="2">
    <source>
        <dbReference type="ARBA" id="ARBA00022643"/>
    </source>
</evidence>
<keyword evidence="1" id="KW-0285">Flavoprotein</keyword>
<dbReference type="GO" id="GO:0016491">
    <property type="term" value="F:oxidoreductase activity"/>
    <property type="evidence" value="ECO:0007669"/>
    <property type="project" value="InterPro"/>
</dbReference>
<evidence type="ECO:0000313" key="4">
    <source>
        <dbReference type="EMBL" id="KAB7651920.1"/>
    </source>
</evidence>
<accession>A0A6I1ESH8</accession>
<keyword evidence="2" id="KW-0288">FMN</keyword>
<organism evidence="4 5">
    <name type="scientific">Sutterella seckii</name>
    <dbReference type="NCBI Taxonomy" id="1944635"/>
    <lineage>
        <taxon>Bacteria</taxon>
        <taxon>Pseudomonadati</taxon>
        <taxon>Pseudomonadota</taxon>
        <taxon>Betaproteobacteria</taxon>
        <taxon>Burkholderiales</taxon>
        <taxon>Sutterellaceae</taxon>
        <taxon>Sutterella</taxon>
    </lineage>
</organism>
<name>A0A6I1ESH8_9BURK</name>
<evidence type="ECO:0000259" key="3">
    <source>
        <dbReference type="Pfam" id="PF03358"/>
    </source>
</evidence>
<gene>
    <name evidence="4" type="ORF">GBM95_11420</name>
</gene>
<dbReference type="Gene3D" id="3.40.50.360">
    <property type="match status" value="1"/>
</dbReference>
<dbReference type="Pfam" id="PF03358">
    <property type="entry name" value="FMN_red"/>
    <property type="match status" value="1"/>
</dbReference>
<proteinExistence type="predicted"/>
<dbReference type="Proteomes" id="UP000430564">
    <property type="component" value="Unassembled WGS sequence"/>
</dbReference>
<reference evidence="4 5" key="1">
    <citation type="submission" date="2019-10" db="EMBL/GenBank/DDBJ databases">
        <title>Genome diversity of Sutterella seckii.</title>
        <authorList>
            <person name="Chaplin A.V."/>
            <person name="Sokolova S.R."/>
            <person name="Mosin K.A."/>
            <person name="Ivanova E.L."/>
            <person name="Kochetkova T.O."/>
            <person name="Goltsov A.Y."/>
            <person name="Trofimov D.Y."/>
            <person name="Efimov B.A."/>
        </authorList>
    </citation>
    <scope>NUCLEOTIDE SEQUENCE [LARGE SCALE GENOMIC DNA]</scope>
    <source>
        <strain evidence="4 5">ASD393</strain>
    </source>
</reference>
<dbReference type="SUPFAM" id="SSF52218">
    <property type="entry name" value="Flavoproteins"/>
    <property type="match status" value="1"/>
</dbReference>
<sequence length="194" mass="21721">MSAGSLPALAAPGGKKVTVITGSPHRRGTSFLLADEFIRGVREQGAEVFRFDSAFRRVTACSGCDRCGLGASPCVYRDDMFELNPHLLESDLIVFCTPLYYYGFSAQLKLVIDRFYAINTQFHHGRRAVLLATAWNSQDWTFESLVSHYKTLCRYMDWEDVGMVLGYGCGTRSSIEASDYPKEAYELGQKVRIS</sequence>
<feature type="domain" description="NADPH-dependent FMN reductase-like" evidence="3">
    <location>
        <begin position="16"/>
        <end position="135"/>
    </location>
</feature>
<dbReference type="InterPro" id="IPR005025">
    <property type="entry name" value="FMN_Rdtase-like_dom"/>
</dbReference>
<comment type="caution">
    <text evidence="4">The sequence shown here is derived from an EMBL/GenBank/DDBJ whole genome shotgun (WGS) entry which is preliminary data.</text>
</comment>
<dbReference type="InterPro" id="IPR029039">
    <property type="entry name" value="Flavoprotein-like_sf"/>
</dbReference>
<protein>
    <submittedName>
        <fullName evidence="4">Flavodoxin family protein</fullName>
    </submittedName>
</protein>
<dbReference type="PANTHER" id="PTHR43278">
    <property type="entry name" value="NAD(P)H-DEPENDENT FMN-CONTAINING OXIDOREDUCTASE YWQN-RELATED"/>
    <property type="match status" value="1"/>
</dbReference>
<evidence type="ECO:0000256" key="1">
    <source>
        <dbReference type="ARBA" id="ARBA00022630"/>
    </source>
</evidence>
<evidence type="ECO:0000313" key="5">
    <source>
        <dbReference type="Proteomes" id="UP000430564"/>
    </source>
</evidence>
<dbReference type="OrthoDB" id="9805976at2"/>
<dbReference type="InterPro" id="IPR051796">
    <property type="entry name" value="ISF_SsuE-like"/>
</dbReference>